<evidence type="ECO:0000256" key="1">
    <source>
        <dbReference type="ARBA" id="ARBA00022729"/>
    </source>
</evidence>
<dbReference type="Proteomes" id="UP001139462">
    <property type="component" value="Unassembled WGS sequence"/>
</dbReference>
<comment type="caution">
    <text evidence="5">The sequence shown here is derived from an EMBL/GenBank/DDBJ whole genome shotgun (WGS) entry which is preliminary data.</text>
</comment>
<evidence type="ECO:0000256" key="2">
    <source>
        <dbReference type="SAM" id="SignalP"/>
    </source>
</evidence>
<name>A0A9X1UCI2_9FLAO</name>
<dbReference type="InterPro" id="IPR045474">
    <property type="entry name" value="GEVED"/>
</dbReference>
<feature type="chain" id="PRO_5040784781" evidence="2">
    <location>
        <begin position="30"/>
        <end position="770"/>
    </location>
</feature>
<dbReference type="AlphaFoldDB" id="A0A9X1UCI2"/>
<keyword evidence="6" id="KW-1185">Reference proteome</keyword>
<keyword evidence="1 2" id="KW-0732">Signal</keyword>
<accession>A0A9X1UCI2</accession>
<feature type="domain" description="GEVED" evidence="4">
    <location>
        <begin position="605"/>
        <end position="683"/>
    </location>
</feature>
<evidence type="ECO:0000259" key="4">
    <source>
        <dbReference type="Pfam" id="PF20009"/>
    </source>
</evidence>
<feature type="domain" description="GEVED" evidence="4">
    <location>
        <begin position="455"/>
        <end position="531"/>
    </location>
</feature>
<evidence type="ECO:0000259" key="3">
    <source>
        <dbReference type="Pfam" id="PF18962"/>
    </source>
</evidence>
<organism evidence="5 6">
    <name type="scientific">Aequorivita xiaoshiensis</name>
    <dbReference type="NCBI Taxonomy" id="2874476"/>
    <lineage>
        <taxon>Bacteria</taxon>
        <taxon>Pseudomonadati</taxon>
        <taxon>Bacteroidota</taxon>
        <taxon>Flavobacteriia</taxon>
        <taxon>Flavobacteriales</taxon>
        <taxon>Flavobacteriaceae</taxon>
        <taxon>Aequorivita</taxon>
    </lineage>
</organism>
<sequence length="770" mass="82078">MMKKIPKYLCGTWLMSTMLFFGAVPNSEAQTDLSSSKANSSWTNFNERTNGVGEVIVNGVDPNTFTFQNTSTASYPRTQATVVYDNGPLVNVAGNPDLSVLESITLGMNTLGGNASNVAGFGFADDFELLAETEITEITGYAYQTGATSTTIDAMYVAIWDGDPSDASSSIVWGDQTTNVFTSVEDIDTYRVAEDDQGGRQRMIQKVNATITGLTLSAGTYWLEYSFDGTGGSGPWQPPVVVLGSDSTGDALQKGSTGWGPWLDSGTNTPQGVPFQIHGEEAGGGGGCEWTVIVQGTGFGDEVEWELREAGGAILLSGGGYGQGYYDEQSTTAEGPLEFYINSIGTFGDNTPAYTILTDGNEILDGVLPGGEEATFSDLNCDTGGTITYCIPEGTNDTRFIDNFSTTGGSENVSNMASGFSPAGYGDFYDTHTVAQELGGEVEFAVDVEGGTAGFRIWVDWNQDGVFDTTTEVVYNSTSYETSHAGAFTVPADALEGDTRMRIVSHWLSTTGDVDPCETGFSYGEFEDYKFTVGAGTGGGGYCIPVLDCTDNDMITNVTFQEIDNTTTCSPDGYGDYTAMSGTVAAGETYPISVSVGDGWANESVSVWIDFDNSETFEESEFFYIGTGTDEALTGELVIPAGLADGDYRMRVRVAAVGQSTATWDMSCDETQGYGETEDYTLTVDSTAGVNDFSAVNFSYFPNPMQNELNIASDLSIESISVYNLLGQEVMSNVNVTNGKVDVSALSTGTFLFRVTFEDGLTENFKVIKQ</sequence>
<dbReference type="Pfam" id="PF18962">
    <property type="entry name" value="Por_Secre_tail"/>
    <property type="match status" value="1"/>
</dbReference>
<feature type="signal peptide" evidence="2">
    <location>
        <begin position="1"/>
        <end position="29"/>
    </location>
</feature>
<reference evidence="5" key="1">
    <citation type="submission" date="2021-09" db="EMBL/GenBank/DDBJ databases">
        <title>Genome of Aequorivita sp. strain F64183.</title>
        <authorList>
            <person name="Wang Y."/>
        </authorList>
    </citation>
    <scope>NUCLEOTIDE SEQUENCE</scope>
    <source>
        <strain evidence="5">F64183</strain>
    </source>
</reference>
<proteinExistence type="predicted"/>
<dbReference type="Pfam" id="PF20009">
    <property type="entry name" value="GEVED"/>
    <property type="match status" value="2"/>
</dbReference>
<dbReference type="InterPro" id="IPR026444">
    <property type="entry name" value="Secre_tail"/>
</dbReference>
<feature type="domain" description="Secretion system C-terminal sorting" evidence="3">
    <location>
        <begin position="701"/>
        <end position="761"/>
    </location>
</feature>
<protein>
    <submittedName>
        <fullName evidence="5">T9SS type A sorting domain-containing protein</fullName>
    </submittedName>
</protein>
<evidence type="ECO:0000313" key="5">
    <source>
        <dbReference type="EMBL" id="MCG2430621.1"/>
    </source>
</evidence>
<gene>
    <name evidence="5" type="ORF">K8344_05785</name>
</gene>
<dbReference type="NCBIfam" id="TIGR04183">
    <property type="entry name" value="Por_Secre_tail"/>
    <property type="match status" value="1"/>
</dbReference>
<evidence type="ECO:0000313" key="6">
    <source>
        <dbReference type="Proteomes" id="UP001139462"/>
    </source>
</evidence>
<dbReference type="RefSeq" id="WP_237607804.1">
    <property type="nucleotide sequence ID" value="NZ_JAIRBB010000003.1"/>
</dbReference>
<dbReference type="EMBL" id="JAIRBB010000003">
    <property type="protein sequence ID" value="MCG2430621.1"/>
    <property type="molecule type" value="Genomic_DNA"/>
</dbReference>